<dbReference type="InterPro" id="IPR042266">
    <property type="entry name" value="PPPDE_sf"/>
</dbReference>
<evidence type="ECO:0000313" key="7">
    <source>
        <dbReference type="RefSeq" id="XP_039145186.1"/>
    </source>
</evidence>
<feature type="domain" description="PPPDE" evidence="5">
    <location>
        <begin position="15"/>
        <end position="160"/>
    </location>
</feature>
<evidence type="ECO:0000256" key="3">
    <source>
        <dbReference type="ARBA" id="ARBA00022801"/>
    </source>
</evidence>
<keyword evidence="6" id="KW-1185">Reference proteome</keyword>
<dbReference type="GeneID" id="120282434"/>
<dbReference type="PANTHER" id="PTHR12378:SF17">
    <property type="entry name" value="OS06G0182100 PROTEIN"/>
    <property type="match status" value="1"/>
</dbReference>
<dbReference type="Pfam" id="PF05903">
    <property type="entry name" value="Peptidase_C97"/>
    <property type="match status" value="1"/>
</dbReference>
<dbReference type="GO" id="GO:0101005">
    <property type="term" value="F:deubiquitinase activity"/>
    <property type="evidence" value="ECO:0007669"/>
    <property type="project" value="TreeGrafter"/>
</dbReference>
<evidence type="ECO:0000256" key="1">
    <source>
        <dbReference type="ARBA" id="ARBA00008140"/>
    </source>
</evidence>
<dbReference type="InterPro" id="IPR008580">
    <property type="entry name" value="PPPDE_dom"/>
</dbReference>
<dbReference type="AlphaFoldDB" id="A0AB40D254"/>
<reference evidence="7" key="1">
    <citation type="submission" date="2025-08" db="UniProtKB">
        <authorList>
            <consortium name="RefSeq"/>
        </authorList>
    </citation>
    <scope>IDENTIFICATION</scope>
</reference>
<evidence type="ECO:0000313" key="6">
    <source>
        <dbReference type="Proteomes" id="UP001515500"/>
    </source>
</evidence>
<dbReference type="Proteomes" id="UP001515500">
    <property type="component" value="Chromosome 3"/>
</dbReference>
<evidence type="ECO:0000259" key="5">
    <source>
        <dbReference type="PROSITE" id="PS51858"/>
    </source>
</evidence>
<evidence type="ECO:0000256" key="4">
    <source>
        <dbReference type="SAM" id="MobiDB-lite"/>
    </source>
</evidence>
<dbReference type="GO" id="GO:0006508">
    <property type="term" value="P:proteolysis"/>
    <property type="evidence" value="ECO:0007669"/>
    <property type="project" value="UniProtKB-KW"/>
</dbReference>
<dbReference type="PROSITE" id="PS51858">
    <property type="entry name" value="PPPDE"/>
    <property type="match status" value="1"/>
</dbReference>
<feature type="compositionally biased region" description="Basic and acidic residues" evidence="4">
    <location>
        <begin position="185"/>
        <end position="206"/>
    </location>
</feature>
<evidence type="ECO:0000256" key="2">
    <source>
        <dbReference type="ARBA" id="ARBA00022670"/>
    </source>
</evidence>
<dbReference type="RefSeq" id="XP_039145186.1">
    <property type="nucleotide sequence ID" value="XM_039289252.1"/>
</dbReference>
<feature type="region of interest" description="Disordered" evidence="4">
    <location>
        <begin position="179"/>
        <end position="206"/>
    </location>
</feature>
<dbReference type="SMART" id="SM01179">
    <property type="entry name" value="DUF862"/>
    <property type="match status" value="1"/>
</dbReference>
<gene>
    <name evidence="7" type="primary">LOC120282434</name>
</gene>
<dbReference type="GO" id="GO:0016579">
    <property type="term" value="P:protein deubiquitination"/>
    <property type="evidence" value="ECO:0007669"/>
    <property type="project" value="TreeGrafter"/>
</dbReference>
<comment type="similarity">
    <text evidence="1">Belongs to the DeSI family.</text>
</comment>
<protein>
    <submittedName>
        <fullName evidence="7">DeSI-like protein At4g17486 isoform X1</fullName>
    </submittedName>
</protein>
<keyword evidence="2" id="KW-0645">Protease</keyword>
<keyword evidence="3" id="KW-0378">Hydrolase</keyword>
<accession>A0AB40D254</accession>
<dbReference type="Gene3D" id="3.90.1720.30">
    <property type="entry name" value="PPPDE domains"/>
    <property type="match status" value="1"/>
</dbReference>
<organism evidence="6 7">
    <name type="scientific">Dioscorea cayennensis subsp. rotundata</name>
    <name type="common">White Guinea yam</name>
    <name type="synonym">Dioscorea rotundata</name>
    <dbReference type="NCBI Taxonomy" id="55577"/>
    <lineage>
        <taxon>Eukaryota</taxon>
        <taxon>Viridiplantae</taxon>
        <taxon>Streptophyta</taxon>
        <taxon>Embryophyta</taxon>
        <taxon>Tracheophyta</taxon>
        <taxon>Spermatophyta</taxon>
        <taxon>Magnoliopsida</taxon>
        <taxon>Liliopsida</taxon>
        <taxon>Dioscoreales</taxon>
        <taxon>Dioscoreaceae</taxon>
        <taxon>Dioscorea</taxon>
    </lineage>
</organism>
<name>A0AB40D254_DIOCR</name>
<sequence>MLGRVFSSKRRDGSVPVYLNVYDLTPINGYAYWLGLGVYHSGVQVHGVEYAYGAHENPTTGIFEGEPRQCPGFAFRKSILIGRTDLGPRQVRELMESLAETYTGSSYNLISKNCNHFCDEVCLRLTSSSIPRWVNRLARLGFPLLYLSKPLSNSSIPISSSMSISDLRSSPRFSLQLRAAGGDQHGSRSPERIGEHGEQRRREAQAEEQLKQVHPFYCSSSSSYSYSHSFFYNYYYDDDF</sequence>
<proteinExistence type="inferred from homology"/>
<dbReference type="PANTHER" id="PTHR12378">
    <property type="entry name" value="DESUMOYLATING ISOPEPTIDASE"/>
    <property type="match status" value="1"/>
</dbReference>